<gene>
    <name evidence="2" type="ORF">SDC9_185755</name>
</gene>
<accession>A0A645HGT3</accession>
<feature type="region of interest" description="Disordered" evidence="1">
    <location>
        <begin position="1"/>
        <end position="24"/>
    </location>
</feature>
<comment type="caution">
    <text evidence="2">The sequence shown here is derived from an EMBL/GenBank/DDBJ whole genome shotgun (WGS) entry which is preliminary data.</text>
</comment>
<name>A0A645HGT3_9ZZZZ</name>
<evidence type="ECO:0000313" key="2">
    <source>
        <dbReference type="EMBL" id="MPN38231.1"/>
    </source>
</evidence>
<dbReference type="EMBL" id="VSSQ01093333">
    <property type="protein sequence ID" value="MPN38231.1"/>
    <property type="molecule type" value="Genomic_DNA"/>
</dbReference>
<reference evidence="2" key="1">
    <citation type="submission" date="2019-08" db="EMBL/GenBank/DDBJ databases">
        <authorList>
            <person name="Kucharzyk K."/>
            <person name="Murdoch R.W."/>
            <person name="Higgins S."/>
            <person name="Loffler F."/>
        </authorList>
    </citation>
    <scope>NUCLEOTIDE SEQUENCE</scope>
</reference>
<evidence type="ECO:0000256" key="1">
    <source>
        <dbReference type="SAM" id="MobiDB-lite"/>
    </source>
</evidence>
<dbReference type="AlphaFoldDB" id="A0A645HGT3"/>
<protein>
    <submittedName>
        <fullName evidence="2">Uncharacterized protein</fullName>
    </submittedName>
</protein>
<sequence>MESAHPAVAVTSQVVGNDHPAGADVRHHRRHAGHAGAHALHPAASGRLVDRSHKHAATKDIGAAQLPGVGHTGHGGQRGVGIGGLEVAPVLEAESISIAAHDIKKGPQGLKVVLRSRRVRDGVLMQRVLGLTVGDALARCRVGLAVDKARPTLRVPTDARRK</sequence>
<organism evidence="2">
    <name type="scientific">bioreactor metagenome</name>
    <dbReference type="NCBI Taxonomy" id="1076179"/>
    <lineage>
        <taxon>unclassified sequences</taxon>
        <taxon>metagenomes</taxon>
        <taxon>ecological metagenomes</taxon>
    </lineage>
</organism>
<proteinExistence type="predicted"/>